<keyword evidence="3" id="KW-1185">Reference proteome</keyword>
<gene>
    <name evidence="2" type="ORF">F53441_13807</name>
</gene>
<dbReference type="OrthoDB" id="5103409at2759"/>
<protein>
    <recommendedName>
        <fullName evidence="4">Ig-like domain-containing protein</fullName>
    </recommendedName>
</protein>
<dbReference type="Proteomes" id="UP000605986">
    <property type="component" value="Unassembled WGS sequence"/>
</dbReference>
<accession>A0A8H4JJX5</accession>
<feature type="signal peptide" evidence="1">
    <location>
        <begin position="1"/>
        <end position="22"/>
    </location>
</feature>
<sequence>MAPSKLLKTLLVTFLSFSSVRAGLCKPKSSVSESIQATTTATESSVTSGTVSSGGTISTIVSQTTSATIGQTTDSTTTDLPTTTTFSTIITTSSEASTTTEAPASCSTLGSLPDQRTFTPQSEFELTVETCDGSFEGPSRVIGSGGAGYYPWVLFPNMGDSLVLESDGSLSYITGTYTVVQEPGSNKIVGVSKNDPDRAGWTGLSCQAATTSSNGNRYLECVGDDTNSVVQVCQPSLAELPSLSFSSAVTAGCKQARLIILEQPV</sequence>
<keyword evidence="1" id="KW-0732">Signal</keyword>
<reference evidence="2" key="1">
    <citation type="submission" date="2020-01" db="EMBL/GenBank/DDBJ databases">
        <title>Identification and distribution of gene clusters putatively required for synthesis of sphingolipid metabolism inhibitors in phylogenetically diverse species of the filamentous fungus Fusarium.</title>
        <authorList>
            <person name="Kim H.-S."/>
            <person name="Busman M."/>
            <person name="Brown D.W."/>
            <person name="Divon H."/>
            <person name="Uhlig S."/>
            <person name="Proctor R.H."/>
        </authorList>
    </citation>
    <scope>NUCLEOTIDE SEQUENCE</scope>
    <source>
        <strain evidence="2">NRRL 53441</strain>
    </source>
</reference>
<comment type="caution">
    <text evidence="2">The sequence shown here is derived from an EMBL/GenBank/DDBJ whole genome shotgun (WGS) entry which is preliminary data.</text>
</comment>
<dbReference type="AlphaFoldDB" id="A0A8H4JJX5"/>
<feature type="chain" id="PRO_5034777580" description="Ig-like domain-containing protein" evidence="1">
    <location>
        <begin position="23"/>
        <end position="265"/>
    </location>
</feature>
<evidence type="ECO:0000313" key="3">
    <source>
        <dbReference type="Proteomes" id="UP000605986"/>
    </source>
</evidence>
<organism evidence="2 3">
    <name type="scientific">Fusarium austroafricanum</name>
    <dbReference type="NCBI Taxonomy" id="2364996"/>
    <lineage>
        <taxon>Eukaryota</taxon>
        <taxon>Fungi</taxon>
        <taxon>Dikarya</taxon>
        <taxon>Ascomycota</taxon>
        <taxon>Pezizomycotina</taxon>
        <taxon>Sordariomycetes</taxon>
        <taxon>Hypocreomycetidae</taxon>
        <taxon>Hypocreales</taxon>
        <taxon>Nectriaceae</taxon>
        <taxon>Fusarium</taxon>
        <taxon>Fusarium concolor species complex</taxon>
    </lineage>
</organism>
<dbReference type="EMBL" id="JAADJG010000945">
    <property type="protein sequence ID" value="KAF4432690.1"/>
    <property type="molecule type" value="Genomic_DNA"/>
</dbReference>
<evidence type="ECO:0000256" key="1">
    <source>
        <dbReference type="SAM" id="SignalP"/>
    </source>
</evidence>
<proteinExistence type="predicted"/>
<evidence type="ECO:0008006" key="4">
    <source>
        <dbReference type="Google" id="ProtNLM"/>
    </source>
</evidence>
<evidence type="ECO:0000313" key="2">
    <source>
        <dbReference type="EMBL" id="KAF4432690.1"/>
    </source>
</evidence>
<name>A0A8H4JJX5_9HYPO</name>